<evidence type="ECO:0000313" key="2">
    <source>
        <dbReference type="Proteomes" id="UP001060085"/>
    </source>
</evidence>
<evidence type="ECO:0000313" key="1">
    <source>
        <dbReference type="EMBL" id="KAI5680987.1"/>
    </source>
</evidence>
<keyword evidence="2" id="KW-1185">Reference proteome</keyword>
<accession>A0ACC0C7Z3</accession>
<gene>
    <name evidence="1" type="ORF">M9H77_02214</name>
</gene>
<proteinExistence type="predicted"/>
<organism evidence="1 2">
    <name type="scientific">Catharanthus roseus</name>
    <name type="common">Madagascar periwinkle</name>
    <name type="synonym">Vinca rosea</name>
    <dbReference type="NCBI Taxonomy" id="4058"/>
    <lineage>
        <taxon>Eukaryota</taxon>
        <taxon>Viridiplantae</taxon>
        <taxon>Streptophyta</taxon>
        <taxon>Embryophyta</taxon>
        <taxon>Tracheophyta</taxon>
        <taxon>Spermatophyta</taxon>
        <taxon>Magnoliopsida</taxon>
        <taxon>eudicotyledons</taxon>
        <taxon>Gunneridae</taxon>
        <taxon>Pentapetalae</taxon>
        <taxon>asterids</taxon>
        <taxon>lamiids</taxon>
        <taxon>Gentianales</taxon>
        <taxon>Apocynaceae</taxon>
        <taxon>Rauvolfioideae</taxon>
        <taxon>Vinceae</taxon>
        <taxon>Catharanthinae</taxon>
        <taxon>Catharanthus</taxon>
    </lineage>
</organism>
<sequence length="159" mass="18365">MSTEAQLPTSHNEGTSESPHSNLDPILKVIMQEFQQIRKDMTDMRRDITNLSMEHRDRRTIYNPHGPYDSPVQSTHQFYDGGRHTTPKGGRHGGLGDRGYEGPHEEFQKEKSWHEDNLEIEHQIDLVPSAVLPNRPAYRSPLEETKELRRQVEELLSKG</sequence>
<reference evidence="2" key="1">
    <citation type="journal article" date="2023" name="Nat. Plants">
        <title>Single-cell RNA sequencing provides a high-resolution roadmap for understanding the multicellular compartmentation of specialized metabolism.</title>
        <authorList>
            <person name="Sun S."/>
            <person name="Shen X."/>
            <person name="Li Y."/>
            <person name="Li Y."/>
            <person name="Wang S."/>
            <person name="Li R."/>
            <person name="Zhang H."/>
            <person name="Shen G."/>
            <person name="Guo B."/>
            <person name="Wei J."/>
            <person name="Xu J."/>
            <person name="St-Pierre B."/>
            <person name="Chen S."/>
            <person name="Sun C."/>
        </authorList>
    </citation>
    <scope>NUCLEOTIDE SEQUENCE [LARGE SCALE GENOMIC DNA]</scope>
</reference>
<dbReference type="EMBL" id="CM044701">
    <property type="protein sequence ID" value="KAI5680987.1"/>
    <property type="molecule type" value="Genomic_DNA"/>
</dbReference>
<comment type="caution">
    <text evidence="1">The sequence shown here is derived from an EMBL/GenBank/DDBJ whole genome shotgun (WGS) entry which is preliminary data.</text>
</comment>
<protein>
    <submittedName>
        <fullName evidence="1">Uncharacterized protein</fullName>
    </submittedName>
</protein>
<name>A0ACC0C7Z3_CATRO</name>
<dbReference type="Proteomes" id="UP001060085">
    <property type="component" value="Linkage Group LG01"/>
</dbReference>